<evidence type="ECO:0000259" key="1">
    <source>
        <dbReference type="Pfam" id="PF02538"/>
    </source>
</evidence>
<dbReference type="GO" id="GO:0005829">
    <property type="term" value="C:cytosol"/>
    <property type="evidence" value="ECO:0007669"/>
    <property type="project" value="TreeGrafter"/>
</dbReference>
<dbReference type="InParanoid" id="E3IVE3"/>
<protein>
    <submittedName>
        <fullName evidence="2">Hydantoinase B/oxoprolinase</fullName>
    </submittedName>
</protein>
<dbReference type="STRING" id="298654.FraEuI1c_3295"/>
<organism evidence="2 3">
    <name type="scientific">Pseudofrankia inefficax (strain DSM 45817 / CECT 9037 / DDB 130130 / EuI1c)</name>
    <name type="common">Frankia inefficax</name>
    <dbReference type="NCBI Taxonomy" id="298654"/>
    <lineage>
        <taxon>Bacteria</taxon>
        <taxon>Bacillati</taxon>
        <taxon>Actinomycetota</taxon>
        <taxon>Actinomycetes</taxon>
        <taxon>Frankiales</taxon>
        <taxon>Frankiaceae</taxon>
        <taxon>Pseudofrankia</taxon>
    </lineage>
</organism>
<sequence>MTTDTIDLVSAEVIRSAMETVCFEMATYVSRTATTPILNQSNERNATILDGQGRLAALSVGIPQFMLSATLPVRFAIEFYGGELRPGDVIVANDPYHGGGHLPDFNVFAPVFADGELLLIASIQCHHGDTGGAVAGGYNTTARDIYSEGTRYPLLKIIDGGVERRDVVLTMRANNRLPGFIGDLRSQVGAAQLGAQRLTDIIELHGAATVRAAVDHSIADARNRFSREIAQWRDGTYEADVYVDSDPQGNTDIHVHVAVTVDGDRLTVDFAGSDTRPEIAAWSTFGNTRGNAIAQLASLVDSTIPKNEGFFECVDLRVPVGCCLNPTEGKPVSSGTHHPGVEVSDAIAIAMAQILPDRCSPQTYKYGSPRQMWGDHDPRTGRPFFDHGGEVNAGWVNAVKGVDGWGALAAASGNLIKASAELNETIFPHLLRGRNYVTDSGGPGQWRGACGSHFIKEARTPTYVNQYVVNQRHVHPGIAGGRSGAPDSCLLSAGTEREAVVSPVVTNHLLHTGDQLVYRFGGGGGWGDPLLRDPQAVLDDVWDEYVSVDGAREDYGVVVTGSVEAMDLALDEPATVELRSKLAGDQRPGSMRGDAA</sequence>
<dbReference type="GO" id="GO:0006749">
    <property type="term" value="P:glutathione metabolic process"/>
    <property type="evidence" value="ECO:0007669"/>
    <property type="project" value="TreeGrafter"/>
</dbReference>
<keyword evidence="3" id="KW-1185">Reference proteome</keyword>
<dbReference type="Proteomes" id="UP000002484">
    <property type="component" value="Chromosome"/>
</dbReference>
<dbReference type="KEGG" id="fri:FraEuI1c_3295"/>
<feature type="domain" description="Hydantoinase B/oxoprolinase" evidence="1">
    <location>
        <begin position="7"/>
        <end position="529"/>
    </location>
</feature>
<accession>E3IVE3</accession>
<dbReference type="InterPro" id="IPR045079">
    <property type="entry name" value="Oxoprolinase-like"/>
</dbReference>
<evidence type="ECO:0000313" key="3">
    <source>
        <dbReference type="Proteomes" id="UP000002484"/>
    </source>
</evidence>
<dbReference type="PANTHER" id="PTHR11365">
    <property type="entry name" value="5-OXOPROLINASE RELATED"/>
    <property type="match status" value="1"/>
</dbReference>
<dbReference type="PANTHER" id="PTHR11365:SF23">
    <property type="entry name" value="HYPOTHETICAL 5-OXOPROLINASE (EUROFUNG)-RELATED"/>
    <property type="match status" value="1"/>
</dbReference>
<dbReference type="EMBL" id="CP002299">
    <property type="protein sequence ID" value="ADP81307.1"/>
    <property type="molecule type" value="Genomic_DNA"/>
</dbReference>
<reference evidence="2 3" key="1">
    <citation type="submission" date="2010-10" db="EMBL/GenBank/DDBJ databases">
        <title>Complete sequence of Frankia sp. EuI1c.</title>
        <authorList>
            <consortium name="US DOE Joint Genome Institute"/>
            <person name="Lucas S."/>
            <person name="Copeland A."/>
            <person name="Lapidus A."/>
            <person name="Cheng J.-F."/>
            <person name="Bruce D."/>
            <person name="Goodwin L."/>
            <person name="Pitluck S."/>
            <person name="Chertkov O."/>
            <person name="Detter J.C."/>
            <person name="Han C."/>
            <person name="Tapia R."/>
            <person name="Land M."/>
            <person name="Hauser L."/>
            <person name="Jeffries C."/>
            <person name="Kyrpides N."/>
            <person name="Ivanova N."/>
            <person name="Mikhailova N."/>
            <person name="Beauchemin N."/>
            <person name="Sen A."/>
            <person name="Sur S.A."/>
            <person name="Gtari M."/>
            <person name="Wall L."/>
            <person name="Tisa L."/>
            <person name="Woyke T."/>
        </authorList>
    </citation>
    <scope>NUCLEOTIDE SEQUENCE [LARGE SCALE GENOMIC DNA]</scope>
    <source>
        <strain evidence="3">DSM 45817 / CECT 9037 / EuI1c</strain>
    </source>
</reference>
<dbReference type="GO" id="GO:0017168">
    <property type="term" value="F:5-oxoprolinase (ATP-hydrolyzing) activity"/>
    <property type="evidence" value="ECO:0007669"/>
    <property type="project" value="TreeGrafter"/>
</dbReference>
<name>E3IVE3_PSEI1</name>
<dbReference type="Pfam" id="PF02538">
    <property type="entry name" value="Hydantoinase_B"/>
    <property type="match status" value="1"/>
</dbReference>
<gene>
    <name evidence="2" type="ordered locus">FraEuI1c_3295</name>
</gene>
<dbReference type="RefSeq" id="WP_013424425.1">
    <property type="nucleotide sequence ID" value="NC_014666.1"/>
</dbReference>
<dbReference type="OrthoDB" id="102473at2"/>
<dbReference type="AlphaFoldDB" id="E3IVE3"/>
<dbReference type="HOGENOM" id="CLU_020413_1_0_11"/>
<evidence type="ECO:0000313" key="2">
    <source>
        <dbReference type="EMBL" id="ADP81307.1"/>
    </source>
</evidence>
<dbReference type="eggNOG" id="COG0146">
    <property type="taxonomic scope" value="Bacteria"/>
</dbReference>
<dbReference type="InterPro" id="IPR003692">
    <property type="entry name" value="Hydantoinase_B"/>
</dbReference>
<proteinExistence type="predicted"/>